<reference evidence="4" key="1">
    <citation type="journal article" date="2015" name="J. Biotechnol.">
        <title>The structure of the Cyberlindnera jadinii genome and its relation to Candida utilis analyzed by the occurrence of single nucleotide polymorphisms.</title>
        <authorList>
            <person name="Rupp O."/>
            <person name="Brinkrolf K."/>
            <person name="Buerth C."/>
            <person name="Kunigo M."/>
            <person name="Schneider J."/>
            <person name="Jaenicke S."/>
            <person name="Goesmann A."/>
            <person name="Puehler A."/>
            <person name="Jaeger K.-E."/>
            <person name="Ernst J.F."/>
        </authorList>
    </citation>
    <scope>NUCLEOTIDE SEQUENCE [LARGE SCALE GENOMIC DNA]</scope>
    <source>
        <strain evidence="4">ATCC 18201 / CBS 1600 / BCRC 20928 / JCM 3617 / NBRC 0987 / NRRL Y-1542</strain>
    </source>
</reference>
<name>A0A0H5CFJ4_CYBJN</name>
<evidence type="ECO:0000259" key="2">
    <source>
        <dbReference type="PROSITE" id="PS51299"/>
    </source>
</evidence>
<gene>
    <name evidence="3" type="ORF">BN1211_3925</name>
</gene>
<feature type="compositionally biased region" description="Polar residues" evidence="1">
    <location>
        <begin position="904"/>
        <end position="913"/>
    </location>
</feature>
<dbReference type="Proteomes" id="UP000038830">
    <property type="component" value="Unassembled WGS sequence"/>
</dbReference>
<feature type="domain" description="HTH APSES-type" evidence="2">
    <location>
        <begin position="28"/>
        <end position="134"/>
    </location>
</feature>
<dbReference type="InterPro" id="IPR003163">
    <property type="entry name" value="Tscrpt_reg_HTH_APSES-type"/>
</dbReference>
<feature type="region of interest" description="Disordered" evidence="1">
    <location>
        <begin position="1"/>
        <end position="21"/>
    </location>
</feature>
<dbReference type="PROSITE" id="PS51299">
    <property type="entry name" value="HTH_APSES"/>
    <property type="match status" value="1"/>
</dbReference>
<dbReference type="SUPFAM" id="SSF54616">
    <property type="entry name" value="DNA-binding domain of Mlu1-box binding protein MBP1"/>
    <property type="match status" value="2"/>
</dbReference>
<dbReference type="GO" id="GO:0003677">
    <property type="term" value="F:DNA binding"/>
    <property type="evidence" value="ECO:0007669"/>
    <property type="project" value="InterPro"/>
</dbReference>
<accession>A0A0H5CFJ4</accession>
<organism evidence="3 4">
    <name type="scientific">Cyberlindnera jadinii (strain ATCC 18201 / CBS 1600 / BCRC 20928 / JCM 3617 / NBRC 0987 / NRRL Y-1542)</name>
    <name type="common">Torula yeast</name>
    <name type="synonym">Candida utilis</name>
    <dbReference type="NCBI Taxonomy" id="983966"/>
    <lineage>
        <taxon>Eukaryota</taxon>
        <taxon>Fungi</taxon>
        <taxon>Dikarya</taxon>
        <taxon>Ascomycota</taxon>
        <taxon>Saccharomycotina</taxon>
        <taxon>Saccharomycetes</taxon>
        <taxon>Phaffomycetales</taxon>
        <taxon>Phaffomycetaceae</taxon>
        <taxon>Cyberlindnera</taxon>
    </lineage>
</organism>
<dbReference type="InterPro" id="IPR036887">
    <property type="entry name" value="HTH_APSES_sf"/>
</dbReference>
<feature type="region of interest" description="Disordered" evidence="1">
    <location>
        <begin position="876"/>
        <end position="924"/>
    </location>
</feature>
<feature type="region of interest" description="Disordered" evidence="1">
    <location>
        <begin position="719"/>
        <end position="742"/>
    </location>
</feature>
<protein>
    <recommendedName>
        <fullName evidence="2">HTH APSES-type domain-containing protein</fullName>
    </recommendedName>
</protein>
<feature type="compositionally biased region" description="Polar residues" evidence="1">
    <location>
        <begin position="721"/>
        <end position="738"/>
    </location>
</feature>
<dbReference type="AlphaFoldDB" id="A0A0H5CFJ4"/>
<feature type="compositionally biased region" description="Low complexity" evidence="1">
    <location>
        <begin position="914"/>
        <end position="924"/>
    </location>
</feature>
<proteinExistence type="predicted"/>
<evidence type="ECO:0000313" key="3">
    <source>
        <dbReference type="EMBL" id="CEP23359.1"/>
    </source>
</evidence>
<evidence type="ECO:0000256" key="1">
    <source>
        <dbReference type="SAM" id="MobiDB-lite"/>
    </source>
</evidence>
<dbReference type="EMBL" id="CDQK01000004">
    <property type="protein sequence ID" value="CEP23359.1"/>
    <property type="molecule type" value="Genomic_DNA"/>
</dbReference>
<feature type="compositionally biased region" description="Polar residues" evidence="1">
    <location>
        <begin position="1"/>
        <end position="12"/>
    </location>
</feature>
<dbReference type="Gene3D" id="3.10.260.10">
    <property type="entry name" value="Transcription regulator HTH, APSES-type DNA-binding domain"/>
    <property type="match status" value="2"/>
</dbReference>
<evidence type="ECO:0000313" key="4">
    <source>
        <dbReference type="Proteomes" id="UP000038830"/>
    </source>
</evidence>
<sequence length="924" mass="105370">MVVLRTQEQGSSRAIKATKEPPKEQCCPLSTAILDDDEYYIYRHGRLEFMRRKLGSWVNITKFLPLIDDSPALNAELRRFKHSRFLYSNSTQGKRFNGLWVPLNIARRFAITHGLWSKVGPLLAFERVAIVSYSGMHYYEYFVHMSVDVSIRILREVSTNRVNMDQVFSVYYRLKGNKAVTALRRSLYFYHRTMRIKGDSTICGGHWMEVACVIRFSRKHGLFKHICPILEFDSSPDQLKAIPMDLYERTLRLHWRATKDDRSFFGFPSSFREGSIPRGPAPRIYGKPNNRLSYDDFTIKTPITIQLTKKGRGEINRVTVLRRLSDGWVNCTRLIHACVLIRLLQLDLGEDDPDMKVENELHIRDVLEKYHYQMVQCQKAPTLNGKWCSCEDSLHIFNMFHISQTSQGKSILDLLRSTRFKQPMNNAQDDVEQGDGDDDNDSLEVLDEDDFLEMTSVIKTKDVYRDPKFFDNEGESSSEEDVEIHGISGEESSEEDDIVFGNTLSNVNLGLPDCRVHAASGSHQDDDALNVLPLTNTSGVLPSKKRKYEVIVLDEDEHSDHDDGKNPEYNKLSGQQNPVLIDLDADGHDKITAASGTPINDVLQLHSEEIIARLKFICIDIDQAISKPHEVYSKKVQVVINNNLKKLRYFNAVNEQMKIKSKLNNTFHNLRALSVSLKELQDLETRWRYESAQSPASITRSDKEPRTLLPLDQYKVAPLSLGTNPSTNRSESCGSNATKAPERHHHIQQRMISQGNQRRPGQTYNTYNHSWQHRESEYPGTNSSSPVYETPHKSTRAVVNPLSIRTHIHDANMSLVLSNVRDPEQPTSQKSTGTLNTTHRLLPLYRKTTEPSSTQSWGSSGVEAMKDRIPSEYTRFEKPPFVNNGLHKGAIDCDSSPKPRMIKSSKSGAVQYQSLNSKMSQSSS</sequence>